<proteinExistence type="inferred from homology"/>
<dbReference type="Pfam" id="PF00884">
    <property type="entry name" value="Sulfatase"/>
    <property type="match status" value="1"/>
</dbReference>
<dbReference type="SUPFAM" id="SSF53649">
    <property type="entry name" value="Alkaline phosphatase-like"/>
    <property type="match status" value="1"/>
</dbReference>
<dbReference type="RefSeq" id="WP_184094822.1">
    <property type="nucleotide sequence ID" value="NZ_JACIJH010000001.1"/>
</dbReference>
<dbReference type="Gene3D" id="3.30.1120.10">
    <property type="match status" value="1"/>
</dbReference>
<feature type="domain" description="Sulfatase N-terminal" evidence="3">
    <location>
        <begin position="44"/>
        <end position="459"/>
    </location>
</feature>
<evidence type="ECO:0000256" key="1">
    <source>
        <dbReference type="ARBA" id="ARBA00008779"/>
    </source>
</evidence>
<dbReference type="GO" id="GO:0004065">
    <property type="term" value="F:arylsulfatase activity"/>
    <property type="evidence" value="ECO:0007669"/>
    <property type="project" value="UniProtKB-EC"/>
</dbReference>
<dbReference type="Proteomes" id="UP000537161">
    <property type="component" value="Unassembled WGS sequence"/>
</dbReference>
<dbReference type="InterPro" id="IPR017850">
    <property type="entry name" value="Alkaline_phosphatase_core_sf"/>
</dbReference>
<comment type="similarity">
    <text evidence="1">Belongs to the sulfatase family.</text>
</comment>
<dbReference type="InterPro" id="IPR050738">
    <property type="entry name" value="Sulfatase"/>
</dbReference>
<gene>
    <name evidence="4" type="ORF">FHR21_000420</name>
</gene>
<evidence type="ECO:0000259" key="3">
    <source>
        <dbReference type="Pfam" id="PF00884"/>
    </source>
</evidence>
<feature type="signal peptide" evidence="2">
    <location>
        <begin position="1"/>
        <end position="23"/>
    </location>
</feature>
<sequence>MIDRRFSAILLLAATALVAPAVAQEAAEALPAWPSQPAAPAGAPNVLVVLTDDTGFAASSTFGGPVPTPTLDRLAQRGLRFNRFHTAAICSASRAALLTGRNPARVGMSGVTNSASSHPAYTTILPKSAATIARILRDNGYNTAMVGKAHITPKWETGPTGPFDRWPTGLGFEYFYGFLDGDTDQFAPQLYLGTEPVEPPVDDPGYILDRDLANRAMTWLRRQHAVQPDKPFFLYYATGTAHSPFQAPREWVERFRGRFDLGWDALRERTLQRQIAMGIVPAGTRLTPRPPEIAAWDSLPAEKKRLYARMMEAYAAAIAYADDQIGRVLDEIERAGELDNTLVLFVEGDNGSSAEGGANGLFNETAGLNEAGEADYPVALANIDRFGGPMTYGHFPTGWAHAMSTPFPYFKRVASHLGATRNAMVLSWPRRAPDVRGEVRSQYHYLTDIVPTILDAAGIAPPQAVDGVSQMTLDGASMLYAIRGASASSTRRMQFYELSGDAAIYADGWLANTRPVTMPWQFTGFKDVPFGERRWELYDLSRDFSQSTDLAARNPAKLAELKALFFREAERNNALPISRSPRGLPAPDINKGRTRFSYPAGVQRIPSAIAPAILNRSFSLVARVEVPTGGGNGMLVTQGGRFGGYGLFVRNGVPRFVYNRLGLQRTMVDWTDTLAPGRHEIRLDFDYDGGGLGQGGTARLSVDGASPVVVRVPATIRLLMPLSETFDVGVDTGTPVSEDYRVPFAFDAKLQDVTVLLR</sequence>
<name>A0A7W9B2K3_9SPHN</name>
<evidence type="ECO:0000256" key="2">
    <source>
        <dbReference type="SAM" id="SignalP"/>
    </source>
</evidence>
<evidence type="ECO:0000313" key="4">
    <source>
        <dbReference type="EMBL" id="MBB5705095.1"/>
    </source>
</evidence>
<dbReference type="PANTHER" id="PTHR42693">
    <property type="entry name" value="ARYLSULFATASE FAMILY MEMBER"/>
    <property type="match status" value="1"/>
</dbReference>
<dbReference type="AlphaFoldDB" id="A0A7W9B2K3"/>
<dbReference type="CDD" id="cd16025">
    <property type="entry name" value="PAS_like"/>
    <property type="match status" value="1"/>
</dbReference>
<reference evidence="4 5" key="1">
    <citation type="submission" date="2020-08" db="EMBL/GenBank/DDBJ databases">
        <title>Genomic Encyclopedia of Type Strains, Phase IV (KMG-IV): sequencing the most valuable type-strain genomes for metagenomic binning, comparative biology and taxonomic classification.</title>
        <authorList>
            <person name="Goeker M."/>
        </authorList>
    </citation>
    <scope>NUCLEOTIDE SEQUENCE [LARGE SCALE GENOMIC DNA]</scope>
    <source>
        <strain evidence="4 5">DSM 27163</strain>
    </source>
</reference>
<keyword evidence="4" id="KW-0378">Hydrolase</keyword>
<evidence type="ECO:0000313" key="5">
    <source>
        <dbReference type="Proteomes" id="UP000537161"/>
    </source>
</evidence>
<dbReference type="EMBL" id="JACIJH010000001">
    <property type="protein sequence ID" value="MBB5705095.1"/>
    <property type="molecule type" value="Genomic_DNA"/>
</dbReference>
<protein>
    <submittedName>
        <fullName evidence="4">Arylsulfatase</fullName>
        <ecNumber evidence="4">3.1.6.1</ecNumber>
    </submittedName>
</protein>
<organism evidence="4 5">
    <name type="scientific">Sphingopyxis panaciterrulae</name>
    <dbReference type="NCBI Taxonomy" id="462372"/>
    <lineage>
        <taxon>Bacteria</taxon>
        <taxon>Pseudomonadati</taxon>
        <taxon>Pseudomonadota</taxon>
        <taxon>Alphaproteobacteria</taxon>
        <taxon>Sphingomonadales</taxon>
        <taxon>Sphingomonadaceae</taxon>
        <taxon>Sphingopyxis</taxon>
    </lineage>
</organism>
<accession>A0A7W9B2K3</accession>
<dbReference type="EC" id="3.1.6.1" evidence="4"/>
<keyword evidence="5" id="KW-1185">Reference proteome</keyword>
<comment type="caution">
    <text evidence="4">The sequence shown here is derived from an EMBL/GenBank/DDBJ whole genome shotgun (WGS) entry which is preliminary data.</text>
</comment>
<feature type="chain" id="PRO_5030870207" evidence="2">
    <location>
        <begin position="24"/>
        <end position="758"/>
    </location>
</feature>
<dbReference type="InterPro" id="IPR000917">
    <property type="entry name" value="Sulfatase_N"/>
</dbReference>
<dbReference type="Gene3D" id="3.40.720.10">
    <property type="entry name" value="Alkaline Phosphatase, subunit A"/>
    <property type="match status" value="1"/>
</dbReference>
<keyword evidence="2" id="KW-0732">Signal</keyword>
<dbReference type="PANTHER" id="PTHR42693:SF43">
    <property type="entry name" value="BLL2667 PROTEIN"/>
    <property type="match status" value="1"/>
</dbReference>